<dbReference type="PANTHER" id="PTHR21545">
    <property type="entry name" value="TRANSCRIPTION FACTOR MLR1/2"/>
    <property type="match status" value="1"/>
</dbReference>
<dbReference type="GO" id="GO:0006357">
    <property type="term" value="P:regulation of transcription by RNA polymerase II"/>
    <property type="evidence" value="ECO:0007669"/>
    <property type="project" value="TreeGrafter"/>
</dbReference>
<evidence type="ECO:0000256" key="4">
    <source>
        <dbReference type="ARBA" id="ARBA00023242"/>
    </source>
</evidence>
<organism evidence="6 7">
    <name type="scientific">Eptatretus burgeri</name>
    <name type="common">Inshore hagfish</name>
    <dbReference type="NCBI Taxonomy" id="7764"/>
    <lineage>
        <taxon>Eukaryota</taxon>
        <taxon>Metazoa</taxon>
        <taxon>Chordata</taxon>
        <taxon>Craniata</taxon>
        <taxon>Vertebrata</taxon>
        <taxon>Cyclostomata</taxon>
        <taxon>Myxini</taxon>
        <taxon>Myxiniformes</taxon>
        <taxon>Myxinidae</taxon>
        <taxon>Eptatretinae</taxon>
        <taxon>Eptatretus</taxon>
    </lineage>
</organism>
<proteinExistence type="predicted"/>
<dbReference type="OMA" id="LESWRYK"/>
<keyword evidence="2" id="KW-0238">DNA-binding</keyword>
<protein>
    <recommendedName>
        <fullName evidence="8">Ligand-dependent nuclear receptor corepressor-like protein</fullName>
    </recommendedName>
</protein>
<evidence type="ECO:0000256" key="1">
    <source>
        <dbReference type="ARBA" id="ARBA00023015"/>
    </source>
</evidence>
<dbReference type="GeneTree" id="ENSGT00940000162414"/>
<evidence type="ECO:0008006" key="8">
    <source>
        <dbReference type="Google" id="ProtNLM"/>
    </source>
</evidence>
<evidence type="ECO:0000256" key="3">
    <source>
        <dbReference type="ARBA" id="ARBA00023163"/>
    </source>
</evidence>
<evidence type="ECO:0000313" key="7">
    <source>
        <dbReference type="Proteomes" id="UP000694388"/>
    </source>
</evidence>
<dbReference type="GO" id="GO:0003677">
    <property type="term" value="F:DNA binding"/>
    <property type="evidence" value="ECO:0007669"/>
    <property type="project" value="UniProtKB-KW"/>
</dbReference>
<reference evidence="6" key="2">
    <citation type="submission" date="2025-09" db="UniProtKB">
        <authorList>
            <consortium name="Ensembl"/>
        </authorList>
    </citation>
    <scope>IDENTIFICATION</scope>
</reference>
<keyword evidence="7" id="KW-1185">Reference proteome</keyword>
<evidence type="ECO:0000313" key="6">
    <source>
        <dbReference type="Ensembl" id="ENSEBUP00000021118.1"/>
    </source>
</evidence>
<dbReference type="GO" id="GO:0005634">
    <property type="term" value="C:nucleus"/>
    <property type="evidence" value="ECO:0007669"/>
    <property type="project" value="TreeGrafter"/>
</dbReference>
<dbReference type="AlphaFoldDB" id="A0A8C4QW71"/>
<keyword evidence="4" id="KW-0539">Nucleus</keyword>
<name>A0A8C4QW71_EPTBU</name>
<sequence length="232" mass="26252">AAAERGNSAACAGAPARGAMASRCRSPRCSAERRGFRRELESWRYKLLQCVGFESILEGLYGPGLLRDLTLFDECEAEEALDWNMDENCPFCCLRRDKVKLLLSSKLPPLAPTLDESSLSTYVLPKMHFHDFTPSPRHSFLICAEFPRACNPAIPLVAREIMYRMIRQFAAEYAQRQDPAPDKERESSRGTLTERLDRAFIPHPSTLGCDNIDSCKLKNKRKNGPLNWTLLQ</sequence>
<dbReference type="Ensembl" id="ENSEBUT00000021694.1">
    <property type="protein sequence ID" value="ENSEBUP00000021118.1"/>
    <property type="gene ID" value="ENSEBUG00000013048.1"/>
</dbReference>
<keyword evidence="1" id="KW-0805">Transcription regulation</keyword>
<evidence type="ECO:0000256" key="5">
    <source>
        <dbReference type="SAM" id="MobiDB-lite"/>
    </source>
</evidence>
<dbReference type="PANTHER" id="PTHR21545:SF13">
    <property type="entry name" value="ECDYSONE-INDUCED PROTEIN 93F, ISOFORM C"/>
    <property type="match status" value="1"/>
</dbReference>
<feature type="compositionally biased region" description="Basic and acidic residues" evidence="5">
    <location>
        <begin position="179"/>
        <end position="195"/>
    </location>
</feature>
<feature type="region of interest" description="Disordered" evidence="5">
    <location>
        <begin position="174"/>
        <end position="195"/>
    </location>
</feature>
<dbReference type="Proteomes" id="UP000694388">
    <property type="component" value="Unplaced"/>
</dbReference>
<accession>A0A8C4QW71</accession>
<evidence type="ECO:0000256" key="2">
    <source>
        <dbReference type="ARBA" id="ARBA00023125"/>
    </source>
</evidence>
<keyword evidence="3" id="KW-0804">Transcription</keyword>
<reference evidence="6" key="1">
    <citation type="submission" date="2025-08" db="UniProtKB">
        <authorList>
            <consortium name="Ensembl"/>
        </authorList>
    </citation>
    <scope>IDENTIFICATION</scope>
</reference>